<evidence type="ECO:0000256" key="4">
    <source>
        <dbReference type="ARBA" id="ARBA00022692"/>
    </source>
</evidence>
<accession>A0A3S4DAA6</accession>
<feature type="transmembrane region" description="Helical" evidence="7">
    <location>
        <begin position="136"/>
        <end position="155"/>
    </location>
</feature>
<evidence type="ECO:0000259" key="8">
    <source>
        <dbReference type="Pfam" id="PF01694"/>
    </source>
</evidence>
<dbReference type="Gene3D" id="1.20.1540.10">
    <property type="entry name" value="Rhomboid-like"/>
    <property type="match status" value="1"/>
</dbReference>
<dbReference type="GO" id="GO:0004252">
    <property type="term" value="F:serine-type endopeptidase activity"/>
    <property type="evidence" value="ECO:0007669"/>
    <property type="project" value="InterPro"/>
</dbReference>
<dbReference type="InterPro" id="IPR035952">
    <property type="entry name" value="Rhomboid-like_sf"/>
</dbReference>
<sequence>MVAQSGPIAEIRREIRPLLPLWVKVVIGLCCAIEALLLVSDLLNWRLTFVIAQQPGILSYFTQQRIGVPIRQIVDYLFGFWSAQIHAGHGLYPGQPAAMFATYGFLHAGPIHLGMNMLSLVAIARELNRLIGAARMALVYAVTQVAAALLFALMTPQGGPMIGASGAIFGLAGALIGFAAVTGWRHRRPLGQLWRGVAMMVVLNVALTVLMPSIAWEAHLGGTLAGLVMGAWMAMIRSPRTSAF</sequence>
<evidence type="ECO:0000313" key="10">
    <source>
        <dbReference type="Proteomes" id="UP000270743"/>
    </source>
</evidence>
<proteinExistence type="predicted"/>
<dbReference type="OrthoDB" id="9797190at2"/>
<feature type="domain" description="Peptidase S54 rhomboid" evidence="8">
    <location>
        <begin position="100"/>
        <end position="233"/>
    </location>
</feature>
<keyword evidence="10" id="KW-1185">Reference proteome</keyword>
<name>A0A3S4DAA6_9RHOB</name>
<dbReference type="RefSeq" id="WP_126153634.1">
    <property type="nucleotide sequence ID" value="NZ_UZWE01000024.1"/>
</dbReference>
<dbReference type="SUPFAM" id="SSF144091">
    <property type="entry name" value="Rhomboid-like"/>
    <property type="match status" value="1"/>
</dbReference>
<evidence type="ECO:0000256" key="2">
    <source>
        <dbReference type="ARBA" id="ARBA00022475"/>
    </source>
</evidence>
<dbReference type="InterPro" id="IPR022764">
    <property type="entry name" value="Peptidase_S54_rhomboid_dom"/>
</dbReference>
<keyword evidence="2" id="KW-1003">Cell membrane</keyword>
<gene>
    <name evidence="9" type="ORF">PARHAE_01133</name>
</gene>
<evidence type="ECO:0000256" key="6">
    <source>
        <dbReference type="ARBA" id="ARBA00023136"/>
    </source>
</evidence>
<keyword evidence="5 7" id="KW-1133">Transmembrane helix</keyword>
<comment type="subcellular location">
    <subcellularLocation>
        <location evidence="1">Membrane</location>
        <topology evidence="1">Multi-pass membrane protein</topology>
    </subcellularLocation>
</comment>
<feature type="transmembrane region" description="Helical" evidence="7">
    <location>
        <begin position="218"/>
        <end position="236"/>
    </location>
</feature>
<evidence type="ECO:0000313" key="9">
    <source>
        <dbReference type="EMBL" id="VDS07952.1"/>
    </source>
</evidence>
<dbReference type="AlphaFoldDB" id="A0A3S4DAA6"/>
<feature type="transmembrane region" description="Helical" evidence="7">
    <location>
        <begin position="161"/>
        <end position="181"/>
    </location>
</feature>
<keyword evidence="4 7" id="KW-0812">Transmembrane</keyword>
<feature type="transmembrane region" description="Helical" evidence="7">
    <location>
        <begin position="193"/>
        <end position="212"/>
    </location>
</feature>
<dbReference type="EMBL" id="UZWE01000024">
    <property type="protein sequence ID" value="VDS07952.1"/>
    <property type="molecule type" value="Genomic_DNA"/>
</dbReference>
<organism evidence="9 10">
    <name type="scientific">Paracoccus haematequi</name>
    <dbReference type="NCBI Taxonomy" id="2491866"/>
    <lineage>
        <taxon>Bacteria</taxon>
        <taxon>Pseudomonadati</taxon>
        <taxon>Pseudomonadota</taxon>
        <taxon>Alphaproteobacteria</taxon>
        <taxon>Rhodobacterales</taxon>
        <taxon>Paracoccaceae</taxon>
        <taxon>Paracoccus</taxon>
    </lineage>
</organism>
<feature type="transmembrane region" description="Helical" evidence="7">
    <location>
        <begin position="104"/>
        <end position="124"/>
    </location>
</feature>
<dbReference type="PANTHER" id="PTHR43066">
    <property type="entry name" value="RHOMBOID-RELATED PROTEIN"/>
    <property type="match status" value="1"/>
</dbReference>
<keyword evidence="6 7" id="KW-0472">Membrane</keyword>
<dbReference type="PANTHER" id="PTHR43066:SF26">
    <property type="entry name" value="RHOMBOID PROTEASE GLPG"/>
    <property type="match status" value="1"/>
</dbReference>
<dbReference type="GO" id="GO:0016020">
    <property type="term" value="C:membrane"/>
    <property type="evidence" value="ECO:0007669"/>
    <property type="project" value="UniProtKB-SubCell"/>
</dbReference>
<protein>
    <submittedName>
        <fullName evidence="9">Rhomboid family protein</fullName>
    </submittedName>
</protein>
<evidence type="ECO:0000256" key="3">
    <source>
        <dbReference type="ARBA" id="ARBA00022519"/>
    </source>
</evidence>
<evidence type="ECO:0000256" key="5">
    <source>
        <dbReference type="ARBA" id="ARBA00022989"/>
    </source>
</evidence>
<evidence type="ECO:0000256" key="7">
    <source>
        <dbReference type="SAM" id="Phobius"/>
    </source>
</evidence>
<dbReference type="Proteomes" id="UP000270743">
    <property type="component" value="Unassembled WGS sequence"/>
</dbReference>
<dbReference type="Pfam" id="PF01694">
    <property type="entry name" value="Rhomboid"/>
    <property type="match status" value="1"/>
</dbReference>
<feature type="transmembrane region" description="Helical" evidence="7">
    <location>
        <begin position="21"/>
        <end position="39"/>
    </location>
</feature>
<reference evidence="9 10" key="1">
    <citation type="submission" date="2018-12" db="EMBL/GenBank/DDBJ databases">
        <authorList>
            <person name="Criscuolo A."/>
        </authorList>
    </citation>
    <scope>NUCLEOTIDE SEQUENCE [LARGE SCALE GENOMIC DNA]</scope>
    <source>
        <strain evidence="9">ACIP1116241</strain>
    </source>
</reference>
<evidence type="ECO:0000256" key="1">
    <source>
        <dbReference type="ARBA" id="ARBA00004141"/>
    </source>
</evidence>
<keyword evidence="3" id="KW-0997">Cell inner membrane</keyword>